<dbReference type="SUPFAM" id="SSF48452">
    <property type="entry name" value="TPR-like"/>
    <property type="match status" value="1"/>
</dbReference>
<dbReference type="InterPro" id="IPR036680">
    <property type="entry name" value="SPOR-like_sf"/>
</dbReference>
<keyword evidence="4" id="KW-1185">Reference proteome</keyword>
<evidence type="ECO:0000313" key="4">
    <source>
        <dbReference type="Proteomes" id="UP000033874"/>
    </source>
</evidence>
<dbReference type="PROSITE" id="PS51724">
    <property type="entry name" value="SPOR"/>
    <property type="match status" value="1"/>
</dbReference>
<proteinExistence type="predicted"/>
<name>A0A0M3AM75_9SPHN</name>
<protein>
    <submittedName>
        <fullName evidence="3">Pilus assembly protein TadD</fullName>
    </submittedName>
</protein>
<dbReference type="GO" id="GO:0042834">
    <property type="term" value="F:peptidoglycan binding"/>
    <property type="evidence" value="ECO:0007669"/>
    <property type="project" value="InterPro"/>
</dbReference>
<gene>
    <name evidence="3" type="ORF">YP76_21555</name>
</gene>
<dbReference type="SUPFAM" id="SSF110997">
    <property type="entry name" value="Sporulation related repeat"/>
    <property type="match status" value="1"/>
</dbReference>
<evidence type="ECO:0000259" key="2">
    <source>
        <dbReference type="PROSITE" id="PS51724"/>
    </source>
</evidence>
<evidence type="ECO:0000313" key="3">
    <source>
        <dbReference type="EMBL" id="KKW90041.1"/>
    </source>
</evidence>
<dbReference type="PROSITE" id="PS51257">
    <property type="entry name" value="PROKAR_LIPOPROTEIN"/>
    <property type="match status" value="1"/>
</dbReference>
<dbReference type="InterPro" id="IPR007730">
    <property type="entry name" value="SPOR-like_dom"/>
</dbReference>
<dbReference type="PATRIC" id="fig|56193.3.peg.4533"/>
<dbReference type="Proteomes" id="UP000033874">
    <property type="component" value="Unassembled WGS sequence"/>
</dbReference>
<feature type="signal peptide" evidence="1">
    <location>
        <begin position="1"/>
        <end position="22"/>
    </location>
</feature>
<dbReference type="STRING" id="56193.YP76_21555"/>
<organism evidence="3 4">
    <name type="scientific">Sphingobium chungbukense</name>
    <dbReference type="NCBI Taxonomy" id="56193"/>
    <lineage>
        <taxon>Bacteria</taxon>
        <taxon>Pseudomonadati</taxon>
        <taxon>Pseudomonadota</taxon>
        <taxon>Alphaproteobacteria</taxon>
        <taxon>Sphingomonadales</taxon>
        <taxon>Sphingomonadaceae</taxon>
        <taxon>Sphingobium</taxon>
    </lineage>
</organism>
<dbReference type="Gene3D" id="1.25.40.10">
    <property type="entry name" value="Tetratricopeptide repeat domain"/>
    <property type="match status" value="1"/>
</dbReference>
<dbReference type="Pfam" id="PF14559">
    <property type="entry name" value="TPR_19"/>
    <property type="match status" value="1"/>
</dbReference>
<dbReference type="Pfam" id="PF05036">
    <property type="entry name" value="SPOR"/>
    <property type="match status" value="1"/>
</dbReference>
<comment type="caution">
    <text evidence="3">The sequence shown here is derived from an EMBL/GenBank/DDBJ whole genome shotgun (WGS) entry which is preliminary data.</text>
</comment>
<feature type="chain" id="PRO_5005650415" evidence="1">
    <location>
        <begin position="23"/>
        <end position="437"/>
    </location>
</feature>
<dbReference type="EMBL" id="LBIC01000012">
    <property type="protein sequence ID" value="KKW90041.1"/>
    <property type="molecule type" value="Genomic_DNA"/>
</dbReference>
<evidence type="ECO:0000256" key="1">
    <source>
        <dbReference type="SAM" id="SignalP"/>
    </source>
</evidence>
<dbReference type="InterPro" id="IPR011990">
    <property type="entry name" value="TPR-like_helical_dom_sf"/>
</dbReference>
<reference evidence="3 4" key="1">
    <citation type="submission" date="2015-04" db="EMBL/GenBank/DDBJ databases">
        <title>Genome sequence of aromatic hydrocarbons-degrading Sphingobium chungbukense DJ77.</title>
        <authorList>
            <person name="Kim Y.-C."/>
            <person name="Chae J.-C."/>
        </authorList>
    </citation>
    <scope>NUCLEOTIDE SEQUENCE [LARGE SCALE GENOMIC DNA]</scope>
    <source>
        <strain evidence="3 4">DJ77</strain>
    </source>
</reference>
<sequence>MKRKAFAKAAVASMLIGTTMVGCTGAAFHPTAAAPRQSPDRLAANVEKALADRDGARAVQAAEAAVEAAPHDARYRQLLGRAYVASGRFVSAEAALADAMTLGNRDARTIITLALVQAALGKDRAARDLLANHADTVPAADYGLAMAMAGNAEEGVRILSQVIHDPSATAQTRQNLAYAYALAGRWKDARMLAGFDLDPLAANERITQWAQTAIPGQPAQRVAALMGVTIDGADMGQPVALALAPDPAPVQMAASAPAEQTQEAAPVEVAAAAPAPAAAPQQAVAEVPAPMIQAIATPVRVAAAGTARPRQAAAPAPMAAPARARQLAFRTDGKGNSNWVVQLGAYDNAAIAKEKWVAMARRNGALASLPVLTSQITVNGATFARLAVSGFDDRAEAVALCRAIQARRGQCFVRENAADATPQRWAIATRGRQYASR</sequence>
<dbReference type="RefSeq" id="WP_046765663.1">
    <property type="nucleotide sequence ID" value="NZ_LBIC01000012.1"/>
</dbReference>
<keyword evidence="1" id="KW-0732">Signal</keyword>
<accession>A0A0M3AM75</accession>
<feature type="domain" description="SPOR" evidence="2">
    <location>
        <begin position="333"/>
        <end position="417"/>
    </location>
</feature>
<dbReference type="AlphaFoldDB" id="A0A0M3AM75"/>
<dbReference type="Gene3D" id="3.30.70.1070">
    <property type="entry name" value="Sporulation related repeat"/>
    <property type="match status" value="1"/>
</dbReference>